<dbReference type="SMART" id="SM00066">
    <property type="entry name" value="GAL4"/>
    <property type="match status" value="1"/>
</dbReference>
<dbReference type="EMBL" id="LSBJ02000001">
    <property type="protein sequence ID" value="OAQ72927.1"/>
    <property type="molecule type" value="Genomic_DNA"/>
</dbReference>
<dbReference type="OrthoDB" id="426882at2759"/>
<name>A0A179G531_METCM</name>
<dbReference type="SUPFAM" id="SSF57701">
    <property type="entry name" value="Zn2/Cys6 DNA-binding domain"/>
    <property type="match status" value="1"/>
</dbReference>
<dbReference type="Proteomes" id="UP000078397">
    <property type="component" value="Unassembled WGS sequence"/>
</dbReference>
<organism evidence="5 6">
    <name type="scientific">Pochonia chlamydosporia 170</name>
    <dbReference type="NCBI Taxonomy" id="1380566"/>
    <lineage>
        <taxon>Eukaryota</taxon>
        <taxon>Fungi</taxon>
        <taxon>Dikarya</taxon>
        <taxon>Ascomycota</taxon>
        <taxon>Pezizomycotina</taxon>
        <taxon>Sordariomycetes</taxon>
        <taxon>Hypocreomycetidae</taxon>
        <taxon>Hypocreales</taxon>
        <taxon>Clavicipitaceae</taxon>
        <taxon>Pochonia</taxon>
    </lineage>
</organism>
<dbReference type="CDD" id="cd00067">
    <property type="entry name" value="GAL4"/>
    <property type="match status" value="1"/>
</dbReference>
<keyword evidence="2" id="KW-0539">Nucleus</keyword>
<feature type="domain" description="Zn(2)-C6 fungal-type" evidence="4">
    <location>
        <begin position="114"/>
        <end position="144"/>
    </location>
</feature>
<dbReference type="KEGG" id="pchm:VFPPC_00767"/>
<comment type="caution">
    <text evidence="5">The sequence shown here is derived from an EMBL/GenBank/DDBJ whole genome shotgun (WGS) entry which is preliminary data.</text>
</comment>
<evidence type="ECO:0000256" key="3">
    <source>
        <dbReference type="SAM" id="MobiDB-lite"/>
    </source>
</evidence>
<dbReference type="CDD" id="cd12148">
    <property type="entry name" value="fungal_TF_MHR"/>
    <property type="match status" value="1"/>
</dbReference>
<gene>
    <name evidence="5" type="ORF">VFPPC_00767</name>
</gene>
<keyword evidence="6" id="KW-1185">Reference proteome</keyword>
<sequence>MDAARYQSWSGSNSSGRSADGWQAQSEQQSQPHQRPMLDDAGVAGAHVLPSSSAPSVPTSMTTPVTSPGVHFDGHMHGRHEQFVPAATNVPGSRARSSTSTGTSYAKRQQVPNACAACRKRKSKCDAVRPTCKACHLRKTTCEYLSEPGETSVGSLKRKYTQLVEHRSAVDEIYGVLSKCSDIDAQAIFHNIRRGVDPSIILRQSREANLRTQVNLVPQTTMRYDFPFLKEMPAELLQPDNPYLHSLLYESTFHSNSSLDQAVKSPTISRLTKPQSPYLKPYHAAKVAEPLLDKIRPSDWTAVTKDNSLLRKLLDAYFLMEYQWLPVFHKDLFLEDMASGGTDFCSKMLVNALLARACQSLEEVHGRAEFWNPDSLYYRFLAEAKRFWELEAASGDVGLTTIQAAVLLDMSYRVNCLDKVGKSYLVQAVRLAESMQLFKASSPDMSQRMRVAREFTARTLYSYQTVQAYYYLKAPFMESELETPLPDPLEDKSWYGEVWITYPLDRFPIPTHFGILHQAKLTFHLILTDLARRLFSRAGHIAKLTVSEAQEYQAALESWYNSLHETLTPANIVYPTQLKLHIEYYKTVWLLWETFVDLDTADTPELAQDLQTRYLETSKIRFETLMRLYFLRHSFSSTDQYLVILLLTLACSALDRLESCSESKQQDSLISTALLCAKGLFDQSKVCYVAEVVLHVVRDKMTPRVRALLAPYLRSESDFDSRKGMASEITRSELPIPILNMGTDSKLMKLENLVKAYSEMTLDTSSV</sequence>
<keyword evidence="1" id="KW-0479">Metal-binding</keyword>
<dbReference type="STRING" id="1380566.A0A179G531"/>
<dbReference type="GO" id="GO:0006351">
    <property type="term" value="P:DNA-templated transcription"/>
    <property type="evidence" value="ECO:0007669"/>
    <property type="project" value="InterPro"/>
</dbReference>
<accession>A0A179G531</accession>
<feature type="compositionally biased region" description="Basic and acidic residues" evidence="3">
    <location>
        <begin position="72"/>
        <end position="82"/>
    </location>
</feature>
<dbReference type="InterPro" id="IPR001138">
    <property type="entry name" value="Zn2Cys6_DnaBD"/>
</dbReference>
<reference evidence="5 6" key="1">
    <citation type="journal article" date="2016" name="PLoS Pathog.">
        <title>Biosynthesis of antibiotic leucinostatins in bio-control fungus Purpureocillium lilacinum and their inhibition on phytophthora revealed by genome mining.</title>
        <authorList>
            <person name="Wang G."/>
            <person name="Liu Z."/>
            <person name="Lin R."/>
            <person name="Li E."/>
            <person name="Mao Z."/>
            <person name="Ling J."/>
            <person name="Yang Y."/>
            <person name="Yin W.B."/>
            <person name="Xie B."/>
        </authorList>
    </citation>
    <scope>NUCLEOTIDE SEQUENCE [LARGE SCALE GENOMIC DNA]</scope>
    <source>
        <strain evidence="5">170</strain>
    </source>
</reference>
<proteinExistence type="predicted"/>
<dbReference type="InterPro" id="IPR053187">
    <property type="entry name" value="Notoamide_regulator"/>
</dbReference>
<dbReference type="PANTHER" id="PTHR47256">
    <property type="entry name" value="ZN(II)2CYS6 TRANSCRIPTION FACTOR (EUROFUNG)-RELATED"/>
    <property type="match status" value="1"/>
</dbReference>
<dbReference type="AlphaFoldDB" id="A0A179G531"/>
<dbReference type="InterPro" id="IPR007219">
    <property type="entry name" value="XnlR_reg_dom"/>
</dbReference>
<feature type="compositionally biased region" description="Low complexity" evidence="3">
    <location>
        <begin position="48"/>
        <end position="70"/>
    </location>
</feature>
<dbReference type="RefSeq" id="XP_018149010.1">
    <property type="nucleotide sequence ID" value="XM_018280724.1"/>
</dbReference>
<dbReference type="GeneID" id="28844718"/>
<dbReference type="Gene3D" id="4.10.240.10">
    <property type="entry name" value="Zn(2)-C6 fungal-type DNA-binding domain"/>
    <property type="match status" value="1"/>
</dbReference>
<dbReference type="GO" id="GO:0000981">
    <property type="term" value="F:DNA-binding transcription factor activity, RNA polymerase II-specific"/>
    <property type="evidence" value="ECO:0007669"/>
    <property type="project" value="InterPro"/>
</dbReference>
<dbReference type="InterPro" id="IPR036864">
    <property type="entry name" value="Zn2-C6_fun-type_DNA-bd_sf"/>
</dbReference>
<dbReference type="PROSITE" id="PS00463">
    <property type="entry name" value="ZN2_CY6_FUNGAL_1"/>
    <property type="match status" value="1"/>
</dbReference>
<feature type="compositionally biased region" description="Low complexity" evidence="3">
    <location>
        <begin position="8"/>
        <end position="34"/>
    </location>
</feature>
<evidence type="ECO:0000256" key="1">
    <source>
        <dbReference type="ARBA" id="ARBA00022723"/>
    </source>
</evidence>
<dbReference type="Pfam" id="PF04082">
    <property type="entry name" value="Fungal_trans"/>
    <property type="match status" value="1"/>
</dbReference>
<dbReference type="Pfam" id="PF00172">
    <property type="entry name" value="Zn_clus"/>
    <property type="match status" value="1"/>
</dbReference>
<dbReference type="GO" id="GO:0003677">
    <property type="term" value="F:DNA binding"/>
    <property type="evidence" value="ECO:0007669"/>
    <property type="project" value="InterPro"/>
</dbReference>
<evidence type="ECO:0000313" key="6">
    <source>
        <dbReference type="Proteomes" id="UP000078397"/>
    </source>
</evidence>
<dbReference type="PROSITE" id="PS50048">
    <property type="entry name" value="ZN2_CY6_FUNGAL_2"/>
    <property type="match status" value="1"/>
</dbReference>
<dbReference type="GO" id="GO:0008270">
    <property type="term" value="F:zinc ion binding"/>
    <property type="evidence" value="ECO:0007669"/>
    <property type="project" value="InterPro"/>
</dbReference>
<protein>
    <submittedName>
        <fullName evidence="5">C6 transcription factor</fullName>
    </submittedName>
</protein>
<evidence type="ECO:0000259" key="4">
    <source>
        <dbReference type="PROSITE" id="PS50048"/>
    </source>
</evidence>
<feature type="compositionally biased region" description="Low complexity" evidence="3">
    <location>
        <begin position="92"/>
        <end position="104"/>
    </location>
</feature>
<evidence type="ECO:0000313" key="5">
    <source>
        <dbReference type="EMBL" id="OAQ72927.1"/>
    </source>
</evidence>
<evidence type="ECO:0000256" key="2">
    <source>
        <dbReference type="ARBA" id="ARBA00023242"/>
    </source>
</evidence>
<dbReference type="PANTHER" id="PTHR47256:SF1">
    <property type="entry name" value="ZN(II)2CYS6 TRANSCRIPTION FACTOR (EUROFUNG)"/>
    <property type="match status" value="1"/>
</dbReference>
<feature type="region of interest" description="Disordered" evidence="3">
    <location>
        <begin position="1"/>
        <end position="106"/>
    </location>
</feature>